<evidence type="ECO:0000313" key="2">
    <source>
        <dbReference type="Proteomes" id="UP000238479"/>
    </source>
</evidence>
<sequence length="135" mass="14998">MMQQLALGGECNLGRGKVLSFNGFASVGFDAFGILTCWLSILNEKDWNFEVFKDLCMFLEILGVLAADSQSLESAIRCGGLAKTKAFCIKNMLSCLLEKKEKICLEYLRDLSVDEIKVKLSHFKGIGPKTVNLCY</sequence>
<dbReference type="Proteomes" id="UP000238479">
    <property type="component" value="Chromosome 1"/>
</dbReference>
<keyword evidence="2" id="KW-1185">Reference proteome</keyword>
<dbReference type="AlphaFoldDB" id="A0A2P6SM39"/>
<dbReference type="SUPFAM" id="SSF48150">
    <property type="entry name" value="DNA-glycosylase"/>
    <property type="match status" value="1"/>
</dbReference>
<comment type="caution">
    <text evidence="1">The sequence shown here is derived from an EMBL/GenBank/DDBJ whole genome shotgun (WGS) entry which is preliminary data.</text>
</comment>
<dbReference type="GO" id="GO:0006281">
    <property type="term" value="P:DNA repair"/>
    <property type="evidence" value="ECO:0007669"/>
    <property type="project" value="InterPro"/>
</dbReference>
<dbReference type="GO" id="GO:0003824">
    <property type="term" value="F:catalytic activity"/>
    <property type="evidence" value="ECO:0007669"/>
    <property type="project" value="InterPro"/>
</dbReference>
<protein>
    <submittedName>
        <fullName evidence="1">Putative DNA glycosylase</fullName>
    </submittedName>
</protein>
<dbReference type="PANTHER" id="PTHR47203:SF1">
    <property type="entry name" value="HYPOTHETICAL BASE EXCISION DNA REPAIR PROTEIN (EUROFUNG)"/>
    <property type="match status" value="1"/>
</dbReference>
<accession>A0A2P6SM39</accession>
<dbReference type="Gramene" id="PRQ59731">
    <property type="protein sequence ID" value="PRQ59731"/>
    <property type="gene ID" value="RchiOBHm_Chr1g0373441"/>
</dbReference>
<reference evidence="1 2" key="1">
    <citation type="journal article" date="2018" name="Nat. Genet.">
        <title>The Rosa genome provides new insights in the design of modern roses.</title>
        <authorList>
            <person name="Bendahmane M."/>
        </authorList>
    </citation>
    <scope>NUCLEOTIDE SEQUENCE [LARGE SCALE GENOMIC DNA]</scope>
    <source>
        <strain evidence="2">cv. Old Blush</strain>
    </source>
</reference>
<name>A0A2P6SM39_ROSCH</name>
<dbReference type="InterPro" id="IPR011257">
    <property type="entry name" value="DNA_glycosylase"/>
</dbReference>
<gene>
    <name evidence="1" type="ORF">RchiOBHm_Chr1g0373441</name>
</gene>
<dbReference type="EMBL" id="PDCK01000039">
    <property type="protein sequence ID" value="PRQ59731.1"/>
    <property type="molecule type" value="Genomic_DNA"/>
</dbReference>
<evidence type="ECO:0000313" key="1">
    <source>
        <dbReference type="EMBL" id="PRQ59731.1"/>
    </source>
</evidence>
<organism evidence="1 2">
    <name type="scientific">Rosa chinensis</name>
    <name type="common">China rose</name>
    <dbReference type="NCBI Taxonomy" id="74649"/>
    <lineage>
        <taxon>Eukaryota</taxon>
        <taxon>Viridiplantae</taxon>
        <taxon>Streptophyta</taxon>
        <taxon>Embryophyta</taxon>
        <taxon>Tracheophyta</taxon>
        <taxon>Spermatophyta</taxon>
        <taxon>Magnoliopsida</taxon>
        <taxon>eudicotyledons</taxon>
        <taxon>Gunneridae</taxon>
        <taxon>Pentapetalae</taxon>
        <taxon>rosids</taxon>
        <taxon>fabids</taxon>
        <taxon>Rosales</taxon>
        <taxon>Rosaceae</taxon>
        <taxon>Rosoideae</taxon>
        <taxon>Rosoideae incertae sedis</taxon>
        <taxon>Rosa</taxon>
    </lineage>
</organism>
<dbReference type="Gene3D" id="1.10.340.30">
    <property type="entry name" value="Hypothetical protein, domain 2"/>
    <property type="match status" value="1"/>
</dbReference>
<dbReference type="PANTHER" id="PTHR47203">
    <property type="match status" value="1"/>
</dbReference>
<proteinExistence type="predicted"/>